<evidence type="ECO:0000256" key="1">
    <source>
        <dbReference type="ARBA" id="ARBA00004613"/>
    </source>
</evidence>
<dbReference type="GO" id="GO:0007160">
    <property type="term" value="P:cell-matrix adhesion"/>
    <property type="evidence" value="ECO:0007669"/>
    <property type="project" value="TreeGrafter"/>
</dbReference>
<dbReference type="SMART" id="SM00211">
    <property type="entry name" value="TY"/>
    <property type="match status" value="2"/>
</dbReference>
<dbReference type="GO" id="GO:0005615">
    <property type="term" value="C:extracellular space"/>
    <property type="evidence" value="ECO:0007669"/>
    <property type="project" value="TreeGrafter"/>
</dbReference>
<keyword evidence="4" id="KW-1015">Disulfide bond</keyword>
<keyword evidence="3" id="KW-0677">Repeat</keyword>
<evidence type="ECO:0000256" key="2">
    <source>
        <dbReference type="ARBA" id="ARBA00022525"/>
    </source>
</evidence>
<dbReference type="OrthoDB" id="1725934at2759"/>
<gene>
    <name evidence="7" type="ORF">MELIAE_LOCUS4479</name>
</gene>
<evidence type="ECO:0000256" key="5">
    <source>
        <dbReference type="SAM" id="SignalP"/>
    </source>
</evidence>
<protein>
    <recommendedName>
        <fullName evidence="6">Thyroglobulin type-1 domain-containing protein</fullName>
    </recommendedName>
</protein>
<evidence type="ECO:0000259" key="6">
    <source>
        <dbReference type="SMART" id="SM00211"/>
    </source>
</evidence>
<dbReference type="Pfam" id="PF00086">
    <property type="entry name" value="Thyroglobulin_1"/>
    <property type="match status" value="2"/>
</dbReference>
<dbReference type="SUPFAM" id="SSF57610">
    <property type="entry name" value="Thyroglobulin type-1 domain"/>
    <property type="match status" value="4"/>
</dbReference>
<keyword evidence="5" id="KW-0732">Signal</keyword>
<feature type="chain" id="PRO_5040453834" description="Thyroglobulin type-1 domain-containing protein" evidence="5">
    <location>
        <begin position="20"/>
        <end position="390"/>
    </location>
</feature>
<reference evidence="7" key="1">
    <citation type="submission" date="2021-12" db="EMBL/GenBank/DDBJ databases">
        <authorList>
            <person name="King R."/>
        </authorList>
    </citation>
    <scope>NUCLEOTIDE SEQUENCE</scope>
</reference>
<evidence type="ECO:0000313" key="7">
    <source>
        <dbReference type="EMBL" id="CAH0551995.1"/>
    </source>
</evidence>
<keyword evidence="2" id="KW-0964">Secreted</keyword>
<evidence type="ECO:0000313" key="8">
    <source>
        <dbReference type="Proteomes" id="UP001154078"/>
    </source>
</evidence>
<dbReference type="Gene3D" id="4.10.800.10">
    <property type="entry name" value="Thyroglobulin type-1"/>
    <property type="match status" value="2"/>
</dbReference>
<feature type="domain" description="Thyroglobulin type-1" evidence="6">
    <location>
        <begin position="130"/>
        <end position="180"/>
    </location>
</feature>
<feature type="signal peptide" evidence="5">
    <location>
        <begin position="1"/>
        <end position="19"/>
    </location>
</feature>
<evidence type="ECO:0000256" key="4">
    <source>
        <dbReference type="ARBA" id="ARBA00023157"/>
    </source>
</evidence>
<evidence type="ECO:0000256" key="3">
    <source>
        <dbReference type="ARBA" id="ARBA00022737"/>
    </source>
</evidence>
<dbReference type="CDD" id="cd00191">
    <property type="entry name" value="TY"/>
    <property type="match status" value="1"/>
</dbReference>
<name>A0A9P0AZW1_BRAAE</name>
<dbReference type="EMBL" id="OV121133">
    <property type="protein sequence ID" value="CAH0551995.1"/>
    <property type="molecule type" value="Genomic_DNA"/>
</dbReference>
<feature type="domain" description="Thyroglobulin type-1" evidence="6">
    <location>
        <begin position="342"/>
        <end position="382"/>
    </location>
</feature>
<dbReference type="InterPro" id="IPR051950">
    <property type="entry name" value="Dev_reg/Prot_inhib"/>
</dbReference>
<dbReference type="PANTHER" id="PTHR12352:SF3">
    <property type="entry name" value="NIDOGEN-2"/>
    <property type="match status" value="1"/>
</dbReference>
<dbReference type="InterPro" id="IPR000716">
    <property type="entry name" value="Thyroglobulin_1"/>
</dbReference>
<keyword evidence="8" id="KW-1185">Reference proteome</keyword>
<comment type="subcellular location">
    <subcellularLocation>
        <location evidence="1">Secreted</location>
    </subcellularLocation>
</comment>
<dbReference type="GO" id="GO:0005604">
    <property type="term" value="C:basement membrane"/>
    <property type="evidence" value="ECO:0007669"/>
    <property type="project" value="TreeGrafter"/>
</dbReference>
<accession>A0A9P0AZW1</accession>
<dbReference type="PANTHER" id="PTHR12352">
    <property type="entry name" value="SECRETED MODULAR CALCIUM-BINDING PROTEIN"/>
    <property type="match status" value="1"/>
</dbReference>
<proteinExistence type="predicted"/>
<sequence length="390" mass="43669">MNKMILKVILLINLCYALAQNENILCSSYCRNVVCDDKPTDCDIQNSTNYGIYLPSADTCNCCKQCFTYLKINARCSSGSLDGSLISNICGPGLSCIDGKCQTMKTSCYEKQANFDARKKEGTIGTLEVRPNCDGQGFYETYQCIPGQACYCVNKNGERIFGLSEFTDIPLLKLKCQCSRNYHEALEIFDKIAPHEHFRCAANGNFDRLQCIGNKCLCVDIFDGTPDFDAEIRSVDEISKLDCFNKTIHPNGFYKECERRYLDALNQTLEYKKAGYSNILSVDFPKCDLDGTYASLQENKTHKTCVDIEGNILNSIEKIDPLSDKMNCKCARAASLARKSEVPKCLENGNYDPKQCRKGYCRCVDENGNQTCENAESCPDVPEEKSLICS</sequence>
<dbReference type="InterPro" id="IPR036857">
    <property type="entry name" value="Thyroglobulin_1_sf"/>
</dbReference>
<dbReference type="Proteomes" id="UP001154078">
    <property type="component" value="Chromosome 2"/>
</dbReference>
<organism evidence="7 8">
    <name type="scientific">Brassicogethes aeneus</name>
    <name type="common">Rape pollen beetle</name>
    <name type="synonym">Meligethes aeneus</name>
    <dbReference type="NCBI Taxonomy" id="1431903"/>
    <lineage>
        <taxon>Eukaryota</taxon>
        <taxon>Metazoa</taxon>
        <taxon>Ecdysozoa</taxon>
        <taxon>Arthropoda</taxon>
        <taxon>Hexapoda</taxon>
        <taxon>Insecta</taxon>
        <taxon>Pterygota</taxon>
        <taxon>Neoptera</taxon>
        <taxon>Endopterygota</taxon>
        <taxon>Coleoptera</taxon>
        <taxon>Polyphaga</taxon>
        <taxon>Cucujiformia</taxon>
        <taxon>Nitidulidae</taxon>
        <taxon>Meligethinae</taxon>
        <taxon>Brassicogethes</taxon>
    </lineage>
</organism>
<dbReference type="AlphaFoldDB" id="A0A9P0AZW1"/>